<evidence type="ECO:0000256" key="7">
    <source>
        <dbReference type="ARBA" id="ARBA00023242"/>
    </source>
</evidence>
<evidence type="ECO:0000256" key="10">
    <source>
        <dbReference type="SAM" id="MobiDB-lite"/>
    </source>
</evidence>
<evidence type="ECO:0000256" key="4">
    <source>
        <dbReference type="ARBA" id="ARBA00022618"/>
    </source>
</evidence>
<keyword evidence="4" id="KW-0132">Cell division</keyword>
<evidence type="ECO:0000256" key="8">
    <source>
        <dbReference type="ARBA" id="ARBA00023306"/>
    </source>
</evidence>
<keyword evidence="6" id="KW-0995">Kinetochore</keyword>
<comment type="subcellular location">
    <subcellularLocation>
        <location evidence="2">Chromosome</location>
        <location evidence="2">Centromere</location>
        <location evidence="2">Kinetochore</location>
    </subcellularLocation>
    <subcellularLocation>
        <location evidence="1">Nucleus</location>
    </subcellularLocation>
</comment>
<dbReference type="InParanoid" id="A0A316YHL1"/>
<evidence type="ECO:0000256" key="9">
    <source>
        <dbReference type="ARBA" id="ARBA00023328"/>
    </source>
</evidence>
<evidence type="ECO:0000256" key="6">
    <source>
        <dbReference type="ARBA" id="ARBA00022838"/>
    </source>
</evidence>
<dbReference type="EMBL" id="KZ819638">
    <property type="protein sequence ID" value="PWN88689.1"/>
    <property type="molecule type" value="Genomic_DNA"/>
</dbReference>
<evidence type="ECO:0008006" key="13">
    <source>
        <dbReference type="Google" id="ProtNLM"/>
    </source>
</evidence>
<dbReference type="GO" id="GO:0000444">
    <property type="term" value="C:MIS12/MIND type complex"/>
    <property type="evidence" value="ECO:0007669"/>
    <property type="project" value="InterPro"/>
</dbReference>
<sequence>MTSPGPEEEDPQRLSDEERADDLVRSHHKPARSAAKQQQAKSSTGDNVRLQRMSDALDKFLDLIDHQATKENVALALPQIKEQYLENLRGQFITELKDVIRAEKDVLVERYGVAPRLESLSRMCVEADARASSGREPREYGDAYRPTLDIATALHAKSIPAQRRRVASLERELTELARDNDAQHTRLTATLQRTEERRTDASTALDRLEQTVNALTDAQGASATGSRNNNNASDDDIRSEVAALLAALGPSSR</sequence>
<proteinExistence type="predicted"/>
<dbReference type="GeneID" id="37044423"/>
<feature type="compositionally biased region" description="Basic and acidic residues" evidence="10">
    <location>
        <begin position="11"/>
        <end position="25"/>
    </location>
</feature>
<feature type="region of interest" description="Disordered" evidence="10">
    <location>
        <begin position="1"/>
        <end position="48"/>
    </location>
</feature>
<dbReference type="AlphaFoldDB" id="A0A316YHL1"/>
<evidence type="ECO:0000256" key="2">
    <source>
        <dbReference type="ARBA" id="ARBA00004629"/>
    </source>
</evidence>
<gene>
    <name evidence="11" type="ORF">FA10DRAFT_268854</name>
</gene>
<dbReference type="Pfam" id="PF03980">
    <property type="entry name" value="Nnf1"/>
    <property type="match status" value="1"/>
</dbReference>
<evidence type="ECO:0000313" key="12">
    <source>
        <dbReference type="Proteomes" id="UP000245768"/>
    </source>
</evidence>
<accession>A0A316YHL1</accession>
<organism evidence="11 12">
    <name type="scientific">Acaromyces ingoldii</name>
    <dbReference type="NCBI Taxonomy" id="215250"/>
    <lineage>
        <taxon>Eukaryota</taxon>
        <taxon>Fungi</taxon>
        <taxon>Dikarya</taxon>
        <taxon>Basidiomycota</taxon>
        <taxon>Ustilaginomycotina</taxon>
        <taxon>Exobasidiomycetes</taxon>
        <taxon>Exobasidiales</taxon>
        <taxon>Cryptobasidiaceae</taxon>
        <taxon>Acaromyces</taxon>
    </lineage>
</organism>
<feature type="region of interest" description="Disordered" evidence="10">
    <location>
        <begin position="184"/>
        <end position="203"/>
    </location>
</feature>
<evidence type="ECO:0000256" key="1">
    <source>
        <dbReference type="ARBA" id="ARBA00004123"/>
    </source>
</evidence>
<keyword evidence="9" id="KW-0137">Centromere</keyword>
<reference evidence="11 12" key="1">
    <citation type="journal article" date="2018" name="Mol. Biol. Evol.">
        <title>Broad Genomic Sampling Reveals a Smut Pathogenic Ancestry of the Fungal Clade Ustilaginomycotina.</title>
        <authorList>
            <person name="Kijpornyongpan T."/>
            <person name="Mondo S.J."/>
            <person name="Barry K."/>
            <person name="Sandor L."/>
            <person name="Lee J."/>
            <person name="Lipzen A."/>
            <person name="Pangilinan J."/>
            <person name="LaButti K."/>
            <person name="Hainaut M."/>
            <person name="Henrissat B."/>
            <person name="Grigoriev I.V."/>
            <person name="Spatafora J.W."/>
            <person name="Aime M.C."/>
        </authorList>
    </citation>
    <scope>NUCLEOTIDE SEQUENCE [LARGE SCALE GENOMIC DNA]</scope>
    <source>
        <strain evidence="11 12">MCA 4198</strain>
    </source>
</reference>
<keyword evidence="12" id="KW-1185">Reference proteome</keyword>
<keyword evidence="5" id="KW-0498">Mitosis</keyword>
<protein>
    <recommendedName>
        <fullName evidence="13">Nnf1-domain-containing protein</fullName>
    </recommendedName>
</protein>
<dbReference type="Proteomes" id="UP000245768">
    <property type="component" value="Unassembled WGS sequence"/>
</dbReference>
<keyword evidence="3" id="KW-0158">Chromosome</keyword>
<evidence type="ECO:0000256" key="5">
    <source>
        <dbReference type="ARBA" id="ARBA00022776"/>
    </source>
</evidence>
<keyword evidence="8" id="KW-0131">Cell cycle</keyword>
<evidence type="ECO:0000313" key="11">
    <source>
        <dbReference type="EMBL" id="PWN88689.1"/>
    </source>
</evidence>
<dbReference type="RefSeq" id="XP_025375887.1">
    <property type="nucleotide sequence ID" value="XM_025522507.1"/>
</dbReference>
<evidence type="ECO:0000256" key="3">
    <source>
        <dbReference type="ARBA" id="ARBA00022454"/>
    </source>
</evidence>
<dbReference type="OrthoDB" id="3360966at2759"/>
<dbReference type="GO" id="GO:0051301">
    <property type="term" value="P:cell division"/>
    <property type="evidence" value="ECO:0007669"/>
    <property type="project" value="UniProtKB-KW"/>
</dbReference>
<dbReference type="GO" id="GO:0005634">
    <property type="term" value="C:nucleus"/>
    <property type="evidence" value="ECO:0007669"/>
    <property type="project" value="UniProtKB-SubCell"/>
</dbReference>
<feature type="compositionally biased region" description="Low complexity" evidence="10">
    <location>
        <begin position="33"/>
        <end position="43"/>
    </location>
</feature>
<name>A0A316YHL1_9BASI</name>
<feature type="region of interest" description="Disordered" evidence="10">
    <location>
        <begin position="217"/>
        <end position="236"/>
    </location>
</feature>
<keyword evidence="7" id="KW-0539">Nucleus</keyword>
<dbReference type="InterPro" id="IPR007128">
    <property type="entry name" value="PMF1/Nnf1"/>
</dbReference>
<feature type="compositionally biased region" description="Acidic residues" evidence="10">
    <location>
        <begin position="1"/>
        <end position="10"/>
    </location>
</feature>
<feature type="compositionally biased region" description="Polar residues" evidence="10">
    <location>
        <begin position="217"/>
        <end position="232"/>
    </location>
</feature>